<accession>A0AAE8XY92</accession>
<proteinExistence type="predicted"/>
<organism evidence="1 2">
    <name type="scientific">Halorubrum tailed virus 25</name>
    <dbReference type="NCBI Taxonomy" id="2878006"/>
    <lineage>
        <taxon>Viruses</taxon>
        <taxon>Duplodnaviria</taxon>
        <taxon>Heunggongvirae</taxon>
        <taxon>Uroviricota</taxon>
        <taxon>Caudoviricetes</taxon>
        <taxon>Thumleimavirales</taxon>
        <taxon>Hafunaviridae</taxon>
        <taxon>Laminvirus</taxon>
        <taxon>Laminvirus thailandense</taxon>
        <taxon>Laminvirus HRTV25</taxon>
    </lineage>
</organism>
<evidence type="ECO:0000313" key="2">
    <source>
        <dbReference type="Proteomes" id="UP000827232"/>
    </source>
</evidence>
<name>A0AAE8XY92_9CAUD</name>
<dbReference type="EMBL" id="MZ334521">
    <property type="protein sequence ID" value="UBF22670.1"/>
    <property type="molecule type" value="Genomic_DNA"/>
</dbReference>
<gene>
    <name evidence="1" type="ORF">HRTV-25_gp89</name>
</gene>
<evidence type="ECO:0000313" key="1">
    <source>
        <dbReference type="EMBL" id="UBF22670.1"/>
    </source>
</evidence>
<reference evidence="1" key="1">
    <citation type="submission" date="2021-05" db="EMBL/GenBank/DDBJ databases">
        <title>Diversity, taxonomy and evolution of archaeal viruses of the class Caudoviricetes.</title>
        <authorList>
            <person name="Liu Y."/>
            <person name="Demina T.A."/>
            <person name="Roux S."/>
            <person name="Aiewsakun P."/>
            <person name="Kazlauskas D."/>
            <person name="Simmonds P."/>
            <person name="Prangishvili D."/>
            <person name="Oksanen H.M."/>
            <person name="Krupovic M."/>
        </authorList>
    </citation>
    <scope>NUCLEOTIDE SEQUENCE</scope>
    <source>
        <strain evidence="1">HRTV-25/14</strain>
    </source>
</reference>
<protein>
    <submittedName>
        <fullName evidence="1">Uncharacterized protein</fullName>
    </submittedName>
</protein>
<keyword evidence="2" id="KW-1185">Reference proteome</keyword>
<sequence length="52" mass="6303">MWNKDNPPECIACGEKWVYSICLNCTLPETEWEDHNRNVATKSHNNYNYHFW</sequence>
<dbReference type="Proteomes" id="UP000827232">
    <property type="component" value="Segment"/>
</dbReference>